<keyword evidence="5" id="KW-0627">Porphyrin biosynthesis</keyword>
<reference evidence="7 8" key="1">
    <citation type="journal article" date="2014" name="Genome Announc.">
        <title>Complete Genome Sequence of Amino Acid-Utilizing Eubacterium acidaminophilum al-2 (DSM 3953).</title>
        <authorList>
            <person name="Poehlein A."/>
            <person name="Andreesen J.R."/>
            <person name="Daniel R."/>
        </authorList>
    </citation>
    <scope>NUCLEOTIDE SEQUENCE [LARGE SCALE GENOMIC DNA]</scope>
    <source>
        <strain evidence="7 8">DSM 3953</strain>
        <plasmid evidence="8">Plasmid EAL2_808p</plasmid>
    </source>
</reference>
<dbReference type="InterPro" id="IPR042518">
    <property type="entry name" value="SirC_C"/>
</dbReference>
<evidence type="ECO:0000313" key="7">
    <source>
        <dbReference type="EMBL" id="AHM57615.1"/>
    </source>
</evidence>
<sequence>MRRENTPVCWMTFSLWDAARGSESMFMPIMIKLDGREAAVIGAGKVALSKAATLLSFGAKVKVIAPEISKGFESLEGSVEIVKEPYDKKHIAGCFMVIAASSSEKANKQAMLDCKDMGILCCRSDRQEGSDFIFPSVLKRGSLVMSVSTQGKSPALCGVIMRELEKAYGEEYEEKLELLWKLRGMLALSEKDQEQRAKRLREAAAMDNYEIARVIESYGCKKD</sequence>
<geneLocation type="plasmid" evidence="7 8">
    <name>EAL2_808p</name>
</geneLocation>
<accession>W8T9L9</accession>
<dbReference type="Gene3D" id="3.40.50.720">
    <property type="entry name" value="NAD(P)-binding Rossmann-like Domain"/>
    <property type="match status" value="1"/>
</dbReference>
<dbReference type="PATRIC" id="fig|1286171.3.peg.2287"/>
<comment type="pathway">
    <text evidence="1">Porphyrin-containing compound metabolism; siroheme biosynthesis; sirohydrochlorin from precorrin-2: step 1/1.</text>
</comment>
<keyword evidence="7" id="KW-0614">Plasmid</keyword>
<dbReference type="SUPFAM" id="SSF75615">
    <property type="entry name" value="Siroheme synthase middle domains-like"/>
    <property type="match status" value="1"/>
</dbReference>
<dbReference type="PANTHER" id="PTHR35330">
    <property type="entry name" value="SIROHEME BIOSYNTHESIS PROTEIN MET8"/>
    <property type="match status" value="1"/>
</dbReference>
<evidence type="ECO:0000256" key="3">
    <source>
        <dbReference type="ARBA" id="ARBA00023002"/>
    </source>
</evidence>
<dbReference type="eggNOG" id="COG1648">
    <property type="taxonomic scope" value="Bacteria"/>
</dbReference>
<evidence type="ECO:0000256" key="4">
    <source>
        <dbReference type="ARBA" id="ARBA00023027"/>
    </source>
</evidence>
<keyword evidence="3" id="KW-0560">Oxidoreductase</keyword>
<dbReference type="AlphaFoldDB" id="W8T9L9"/>
<gene>
    <name evidence="7" type="ORF">EAL2_808p01090</name>
</gene>
<dbReference type="GO" id="GO:0043115">
    <property type="term" value="F:precorrin-2 dehydrogenase activity"/>
    <property type="evidence" value="ECO:0007669"/>
    <property type="project" value="UniProtKB-EC"/>
</dbReference>
<dbReference type="InterPro" id="IPR006367">
    <property type="entry name" value="Sirohaem_synthase_N"/>
</dbReference>
<dbReference type="UniPathway" id="UPA00262">
    <property type="reaction ID" value="UER00222"/>
</dbReference>
<dbReference type="HOGENOM" id="CLU_011276_8_1_9"/>
<evidence type="ECO:0000256" key="2">
    <source>
        <dbReference type="ARBA" id="ARBA00012400"/>
    </source>
</evidence>
<dbReference type="PANTHER" id="PTHR35330:SF1">
    <property type="entry name" value="SIROHEME BIOSYNTHESIS PROTEIN MET8"/>
    <property type="match status" value="1"/>
</dbReference>
<protein>
    <recommendedName>
        <fullName evidence="2">precorrin-2 dehydrogenase</fullName>
        <ecNumber evidence="2">1.3.1.76</ecNumber>
    </recommendedName>
</protein>
<dbReference type="Pfam" id="PF13241">
    <property type="entry name" value="NAD_binding_7"/>
    <property type="match status" value="1"/>
</dbReference>
<dbReference type="Gene3D" id="1.10.8.610">
    <property type="entry name" value="SirC, precorrin-2 dehydrogenase, C-terminal helical domain-like"/>
    <property type="match status" value="1"/>
</dbReference>
<dbReference type="GO" id="GO:0004325">
    <property type="term" value="F:ferrochelatase activity"/>
    <property type="evidence" value="ECO:0007669"/>
    <property type="project" value="InterPro"/>
</dbReference>
<dbReference type="EC" id="1.3.1.76" evidence="2"/>
<evidence type="ECO:0000256" key="6">
    <source>
        <dbReference type="ARBA" id="ARBA00047561"/>
    </source>
</evidence>
<dbReference type="GO" id="GO:0019354">
    <property type="term" value="P:siroheme biosynthetic process"/>
    <property type="evidence" value="ECO:0007669"/>
    <property type="project" value="UniProtKB-UniPathway"/>
</dbReference>
<evidence type="ECO:0000313" key="8">
    <source>
        <dbReference type="Proteomes" id="UP000019591"/>
    </source>
</evidence>
<organism evidence="7 8">
    <name type="scientific">Peptoclostridium acidaminophilum DSM 3953</name>
    <dbReference type="NCBI Taxonomy" id="1286171"/>
    <lineage>
        <taxon>Bacteria</taxon>
        <taxon>Bacillati</taxon>
        <taxon>Bacillota</taxon>
        <taxon>Clostridia</taxon>
        <taxon>Peptostreptococcales</taxon>
        <taxon>Peptoclostridiaceae</taxon>
        <taxon>Peptoclostridium</taxon>
    </lineage>
</organism>
<dbReference type="NCBIfam" id="TIGR01470">
    <property type="entry name" value="cysG_Nterm"/>
    <property type="match status" value="1"/>
</dbReference>
<dbReference type="KEGG" id="eac:EAL2_808p01090"/>
<comment type="catalytic activity">
    <reaction evidence="6">
        <text>precorrin-2 + NAD(+) = sirohydrochlorin + NADH + 2 H(+)</text>
        <dbReference type="Rhea" id="RHEA:15613"/>
        <dbReference type="ChEBI" id="CHEBI:15378"/>
        <dbReference type="ChEBI" id="CHEBI:57540"/>
        <dbReference type="ChEBI" id="CHEBI:57945"/>
        <dbReference type="ChEBI" id="CHEBI:58351"/>
        <dbReference type="ChEBI" id="CHEBI:58827"/>
        <dbReference type="EC" id="1.3.1.76"/>
    </reaction>
</comment>
<dbReference type="EMBL" id="CP007453">
    <property type="protein sequence ID" value="AHM57615.1"/>
    <property type="molecule type" value="Genomic_DNA"/>
</dbReference>
<dbReference type="Proteomes" id="UP000019591">
    <property type="component" value="Plasmid EAL2_808p"/>
</dbReference>
<evidence type="ECO:0000256" key="5">
    <source>
        <dbReference type="ARBA" id="ARBA00023244"/>
    </source>
</evidence>
<name>W8T9L9_PEPAC</name>
<proteinExistence type="predicted"/>
<keyword evidence="4" id="KW-0520">NAD</keyword>
<evidence type="ECO:0000256" key="1">
    <source>
        <dbReference type="ARBA" id="ARBA00005010"/>
    </source>
</evidence>
<dbReference type="InterPro" id="IPR036291">
    <property type="entry name" value="NAD(P)-bd_dom_sf"/>
</dbReference>
<keyword evidence="8" id="KW-1185">Reference proteome</keyword>
<dbReference type="InterPro" id="IPR028161">
    <property type="entry name" value="Met8-like"/>
</dbReference>
<dbReference type="SUPFAM" id="SSF51735">
    <property type="entry name" value="NAD(P)-binding Rossmann-fold domains"/>
    <property type="match status" value="1"/>
</dbReference>